<organism evidence="1 2">
    <name type="scientific">Daejeonella rubra</name>
    <dbReference type="NCBI Taxonomy" id="990371"/>
    <lineage>
        <taxon>Bacteria</taxon>
        <taxon>Pseudomonadati</taxon>
        <taxon>Bacteroidota</taxon>
        <taxon>Sphingobacteriia</taxon>
        <taxon>Sphingobacteriales</taxon>
        <taxon>Sphingobacteriaceae</taxon>
        <taxon>Daejeonella</taxon>
    </lineage>
</organism>
<dbReference type="InterPro" id="IPR058512">
    <property type="entry name" value="DUF8199"/>
</dbReference>
<dbReference type="EMBL" id="FNHH01000003">
    <property type="protein sequence ID" value="SDL87880.1"/>
    <property type="molecule type" value="Genomic_DNA"/>
</dbReference>
<dbReference type="AlphaFoldDB" id="A0A1G9NNB5"/>
<dbReference type="RefSeq" id="WP_143007691.1">
    <property type="nucleotide sequence ID" value="NZ_FNHH01000003.1"/>
</dbReference>
<dbReference type="InterPro" id="IPR058060">
    <property type="entry name" value="HYC_CC_PP"/>
</dbReference>
<reference evidence="2" key="1">
    <citation type="submission" date="2016-10" db="EMBL/GenBank/DDBJ databases">
        <authorList>
            <person name="Varghese N."/>
            <person name="Submissions S."/>
        </authorList>
    </citation>
    <scope>NUCLEOTIDE SEQUENCE [LARGE SCALE GENOMIC DNA]</scope>
    <source>
        <strain evidence="2">DSM 24536</strain>
    </source>
</reference>
<proteinExistence type="predicted"/>
<sequence length="130" mass="14607">MKNFAVFILALLYITTSSGAMINMHYCMGKLTDWSISKSKDVACSNCGMKESESNGCCKDQQQFLKIDKDQKTPNTSYQLPQFASNALIHNSFELSAIYVPSLMEGDPLVKAPPRVQNLPLFIRNCVYRI</sequence>
<dbReference type="Pfam" id="PF26622">
    <property type="entry name" value="DUF8199"/>
    <property type="match status" value="1"/>
</dbReference>
<keyword evidence="2" id="KW-1185">Reference proteome</keyword>
<dbReference type="NCBIfam" id="NF047658">
    <property type="entry name" value="HYC_CC_PP"/>
    <property type="match status" value="1"/>
</dbReference>
<dbReference type="STRING" id="990371.SAMN05421813_103107"/>
<evidence type="ECO:0000313" key="2">
    <source>
        <dbReference type="Proteomes" id="UP000199226"/>
    </source>
</evidence>
<protein>
    <submittedName>
        <fullName evidence="1">Uncharacterized protein</fullName>
    </submittedName>
</protein>
<dbReference type="OrthoDB" id="676308at2"/>
<name>A0A1G9NNB5_9SPHI</name>
<dbReference type="Proteomes" id="UP000199226">
    <property type="component" value="Unassembled WGS sequence"/>
</dbReference>
<gene>
    <name evidence="1" type="ORF">SAMN05421813_103107</name>
</gene>
<evidence type="ECO:0000313" key="1">
    <source>
        <dbReference type="EMBL" id="SDL87880.1"/>
    </source>
</evidence>
<accession>A0A1G9NNB5</accession>